<protein>
    <submittedName>
        <fullName evidence="2">Uncharacterized protein</fullName>
    </submittedName>
</protein>
<evidence type="ECO:0000256" key="1">
    <source>
        <dbReference type="SAM" id="MobiDB-lite"/>
    </source>
</evidence>
<dbReference type="KEGG" id="bcad:DBX24_04315"/>
<feature type="compositionally biased region" description="Basic and acidic residues" evidence="1">
    <location>
        <begin position="318"/>
        <end position="331"/>
    </location>
</feature>
<feature type="region of interest" description="Disordered" evidence="1">
    <location>
        <begin position="217"/>
        <end position="278"/>
    </location>
</feature>
<organism evidence="2 3">
    <name type="scientific">Bergeyella cardium</name>
    <dbReference type="NCBI Taxonomy" id="1585976"/>
    <lineage>
        <taxon>Bacteria</taxon>
        <taxon>Pseudomonadati</taxon>
        <taxon>Bacteroidota</taxon>
        <taxon>Flavobacteriia</taxon>
        <taxon>Flavobacteriales</taxon>
        <taxon>Weeksellaceae</taxon>
        <taxon>Bergeyella</taxon>
    </lineage>
</organism>
<dbReference type="Proteomes" id="UP000464318">
    <property type="component" value="Chromosome"/>
</dbReference>
<reference evidence="2 3" key="1">
    <citation type="submission" date="2018-04" db="EMBL/GenBank/DDBJ databases">
        <title>Characteristic and Complete Genome Sequencing of A Novel Member of Infective Endocarditis Causative Bacteria: Bergeyella cardium QL-PH.</title>
        <authorList>
            <person name="Pan H."/>
            <person name="Sun E."/>
            <person name="Zhang Y."/>
        </authorList>
    </citation>
    <scope>NUCLEOTIDE SEQUENCE [LARGE SCALE GENOMIC DNA]</scope>
    <source>
        <strain evidence="2 3">HPQL</strain>
    </source>
</reference>
<accession>A0A6P1QWE0</accession>
<sequence>MIQERTLELLKNPQALTAEDLPALESELSAYPFMQSLRAVLLYGVHKYNPTAYKDLLSLTAAYTTDKKILYKLINPPVEVPLPLIDDKIEEAVPPLPLIDEVKKEVEPPIIEEKINDELLVAVEEEINDKTPVAVNDEEIKAVEPPLPLIDDEMEEAKPPIVEKVKKEVVPLKMEVGETEVYIPKAEPKNKYEEERLSLIAEVEAKMARKKNAAPVVRQEEDEVSNTDINFSEAERALQEETPVSEPLKTEEKPKDALPEGEIQEEYSVPSPSAWKPLSFLQNTPDALISEKKSEEAIASPIETKKVSDVPEVEISSSEEKAPSPSDEHKSPVISISFISENEEIFQEEEHSSEIEAVPSSEEDKPQSNVPEFINTWQSWLKLDKIAAVEEQEIKAAQSIEEIKSKAIDTFIENNPKISKLKEENDFILKEKSDDISHLMTETLANLYLDQRLYAKAINAFELLSEKHPEKKDYFQQRIKEVKEIRQGKA</sequence>
<dbReference type="AlphaFoldDB" id="A0A6P1QWE0"/>
<dbReference type="EMBL" id="CP029149">
    <property type="protein sequence ID" value="QHN65171.1"/>
    <property type="molecule type" value="Genomic_DNA"/>
</dbReference>
<evidence type="ECO:0000313" key="2">
    <source>
        <dbReference type="EMBL" id="QHN65171.1"/>
    </source>
</evidence>
<keyword evidence="3" id="KW-1185">Reference proteome</keyword>
<feature type="region of interest" description="Disordered" evidence="1">
    <location>
        <begin position="291"/>
        <end position="369"/>
    </location>
</feature>
<gene>
    <name evidence="2" type="ORF">DBX24_04315</name>
</gene>
<proteinExistence type="predicted"/>
<name>A0A6P1QWE0_9FLAO</name>
<evidence type="ECO:0000313" key="3">
    <source>
        <dbReference type="Proteomes" id="UP000464318"/>
    </source>
</evidence>
<dbReference type="RefSeq" id="WP_160224069.1">
    <property type="nucleotide sequence ID" value="NZ_CP029149.1"/>
</dbReference>
<dbReference type="OrthoDB" id="594666at2"/>
<feature type="compositionally biased region" description="Basic and acidic residues" evidence="1">
    <location>
        <begin position="248"/>
        <end position="258"/>
    </location>
</feature>